<proteinExistence type="predicted"/>
<keyword evidence="2" id="KW-1185">Reference proteome</keyword>
<sequence length="178" mass="20279">MFCVFRAINMEAALPMACTLCSSEICFHPPPPWGVQSFYILQWLRESIQWLLSWQPFLLLLPSSIQSFFFSSLNLAVHLEHSYASVAVHLEHSYAHGVLHQARFRQRCRAFYKHHLFPLTGFLLLFCEHRQQHSGDESDGFLHGTDTCCRCPLQSSGSSSFCGGRSASDTLELLLELL</sequence>
<name>C3SAV6_9ADEN</name>
<organism evidence="1 2">
    <name type="scientific">Murine adenovirus 3</name>
    <dbReference type="NCBI Taxonomy" id="573199"/>
    <lineage>
        <taxon>Viruses</taxon>
        <taxon>Varidnaviria</taxon>
        <taxon>Bamfordvirae</taxon>
        <taxon>Preplasmiviricota</taxon>
        <taxon>Polisuviricotina</taxon>
        <taxon>Pharingeaviricetes</taxon>
        <taxon>Rowavirales</taxon>
        <taxon>Adenoviridae</taxon>
        <taxon>Mastadenovirus</taxon>
        <taxon>Mastadenovirus cordis</taxon>
        <taxon>Murine mastadenovirus C</taxon>
    </lineage>
</organism>
<evidence type="ECO:0000313" key="1">
    <source>
        <dbReference type="EMBL" id="ACJ14526.1"/>
    </source>
</evidence>
<evidence type="ECO:0000313" key="2">
    <source>
        <dbReference type="Proteomes" id="UP000141842"/>
    </source>
</evidence>
<dbReference type="RefSeq" id="YP_002822225.1">
    <property type="nucleotide sequence ID" value="NC_012584.1"/>
</dbReference>
<protein>
    <submittedName>
        <fullName evidence="1">E4 ORFE</fullName>
    </submittedName>
</protein>
<dbReference type="Proteomes" id="UP000141842">
    <property type="component" value="Segment"/>
</dbReference>
<reference evidence="1 2" key="1">
    <citation type="journal article" date="2009" name="J. Virol.">
        <title>A novel cardiotropic murine adenovirus representing a distinct species of mastadenoviruses.</title>
        <authorList>
            <person name="Klempa B."/>
            <person name="Kruger D.H."/>
            <person name="Auste B."/>
            <person name="Stanko M."/>
            <person name="Krawczyk A."/>
            <person name="Nickel K.F."/>
            <person name="Uberla K."/>
            <person name="Stang A."/>
        </authorList>
    </citation>
    <scope>NUCLEOTIDE SEQUENCE [LARGE SCALE GENOMIC DNA]</scope>
</reference>
<dbReference type="KEGG" id="vg:7778928"/>
<accession>C3SAV6</accession>
<dbReference type="GeneID" id="7778928"/>
<dbReference type="EMBL" id="EU835513">
    <property type="protein sequence ID" value="ACJ14526.1"/>
    <property type="molecule type" value="Genomic_DNA"/>
</dbReference>